<dbReference type="InParanoid" id="A0A5Q0BMZ8"/>
<organism evidence="1 2">
    <name type="scientific">Candidatus Methylospira mobilis</name>
    <dbReference type="NCBI Taxonomy" id="1808979"/>
    <lineage>
        <taxon>Bacteria</taxon>
        <taxon>Pseudomonadati</taxon>
        <taxon>Pseudomonadota</taxon>
        <taxon>Gammaproteobacteria</taxon>
        <taxon>Methylococcales</taxon>
        <taxon>Methylococcaceae</taxon>
        <taxon>Candidatus Methylospira</taxon>
    </lineage>
</organism>
<dbReference type="OrthoDB" id="7067533at2"/>
<proteinExistence type="predicted"/>
<dbReference type="RefSeq" id="WP_153249461.1">
    <property type="nucleotide sequence ID" value="NZ_CP044205.1"/>
</dbReference>
<evidence type="ECO:0000313" key="1">
    <source>
        <dbReference type="EMBL" id="QFY43477.1"/>
    </source>
</evidence>
<accession>A0A5Q0BMZ8</accession>
<dbReference type="Proteomes" id="UP000325755">
    <property type="component" value="Chromosome"/>
</dbReference>
<dbReference type="AlphaFoldDB" id="A0A5Q0BMZ8"/>
<name>A0A5Q0BMZ8_9GAMM</name>
<protein>
    <recommendedName>
        <fullName evidence="3">PEGA domain-containing protein</fullName>
    </recommendedName>
</protein>
<reference evidence="1 2" key="1">
    <citation type="submission" date="2019-09" db="EMBL/GenBank/DDBJ databases">
        <title>Ecophysiology of the spiral-shaped methanotroph Methylospira mobilis as revealed by the complete genome sequence.</title>
        <authorList>
            <person name="Oshkin I.Y."/>
            <person name="Dedysh S.N."/>
            <person name="Miroshnikov K."/>
            <person name="Danilova O.V."/>
            <person name="Hakobyan A."/>
            <person name="Liesack W."/>
        </authorList>
    </citation>
    <scope>NUCLEOTIDE SEQUENCE [LARGE SCALE GENOMIC DNA]</scope>
    <source>
        <strain evidence="1 2">Shm1</strain>
    </source>
</reference>
<keyword evidence="2" id="KW-1185">Reference proteome</keyword>
<evidence type="ECO:0000313" key="2">
    <source>
        <dbReference type="Proteomes" id="UP000325755"/>
    </source>
</evidence>
<evidence type="ECO:0008006" key="3">
    <source>
        <dbReference type="Google" id="ProtNLM"/>
    </source>
</evidence>
<dbReference type="KEGG" id="mmob:F6R98_13320"/>
<gene>
    <name evidence="1" type="ORF">F6R98_13320</name>
</gene>
<sequence>MATNIVVNIVGGAEAQNTTAVTIGNVRWGLNGTAPFGAAQAVPDGFQTLTVYKTTVPTQISITVQARGYDTTLNITVNLGTIDVQTA</sequence>
<dbReference type="EMBL" id="CP044205">
    <property type="protein sequence ID" value="QFY43477.1"/>
    <property type="molecule type" value="Genomic_DNA"/>
</dbReference>